<dbReference type="EMBL" id="JAVREX010000007">
    <property type="protein sequence ID" value="MDT0429489.1"/>
    <property type="molecule type" value="Genomic_DNA"/>
</dbReference>
<proteinExistence type="predicted"/>
<reference evidence="3" key="1">
    <citation type="submission" date="2023-07" db="EMBL/GenBank/DDBJ databases">
        <title>30 novel species of actinomycetes from the DSMZ collection.</title>
        <authorList>
            <person name="Nouioui I."/>
        </authorList>
    </citation>
    <scope>NUCLEOTIDE SEQUENCE [LARGE SCALE GENOMIC DNA]</scope>
    <source>
        <strain evidence="3">DSM 41770</strain>
    </source>
</reference>
<evidence type="ECO:0000313" key="3">
    <source>
        <dbReference type="Proteomes" id="UP001183777"/>
    </source>
</evidence>
<dbReference type="Proteomes" id="UP001183777">
    <property type="component" value="Unassembled WGS sequence"/>
</dbReference>
<protein>
    <submittedName>
        <fullName evidence="2">Uncharacterized protein</fullName>
    </submittedName>
</protein>
<dbReference type="RefSeq" id="WP_200695269.1">
    <property type="nucleotide sequence ID" value="NZ_JAVREX010000007.1"/>
</dbReference>
<sequence>MVRRWVPALVLGGVWWWAVLRLALEPEHAGLVEGTVVAGGWGLSLLPVHVAATVRPADDDDDDDDEHRGDGGRAAGEGHGDEVRAAGEPGPERAAS</sequence>
<name>A0ABU2RKX5_9ACTN</name>
<comment type="caution">
    <text evidence="2">The sequence shown here is derived from an EMBL/GenBank/DDBJ whole genome shotgun (WGS) entry which is preliminary data.</text>
</comment>
<evidence type="ECO:0000256" key="1">
    <source>
        <dbReference type="SAM" id="MobiDB-lite"/>
    </source>
</evidence>
<feature type="region of interest" description="Disordered" evidence="1">
    <location>
        <begin position="54"/>
        <end position="96"/>
    </location>
</feature>
<gene>
    <name evidence="2" type="ORF">RM649_17820</name>
</gene>
<keyword evidence="3" id="KW-1185">Reference proteome</keyword>
<feature type="compositionally biased region" description="Basic and acidic residues" evidence="1">
    <location>
        <begin position="66"/>
        <end position="85"/>
    </location>
</feature>
<organism evidence="2 3">
    <name type="scientific">Streptomyces salyersiae</name>
    <dbReference type="NCBI Taxonomy" id="3075530"/>
    <lineage>
        <taxon>Bacteria</taxon>
        <taxon>Bacillati</taxon>
        <taxon>Actinomycetota</taxon>
        <taxon>Actinomycetes</taxon>
        <taxon>Kitasatosporales</taxon>
        <taxon>Streptomycetaceae</taxon>
        <taxon>Streptomyces</taxon>
    </lineage>
</organism>
<accession>A0ABU2RKX5</accession>
<evidence type="ECO:0000313" key="2">
    <source>
        <dbReference type="EMBL" id="MDT0429489.1"/>
    </source>
</evidence>